<gene>
    <name evidence="1" type="ORF">MFFC18_41780</name>
</gene>
<accession>A0A5B9PG89</accession>
<dbReference type="EMBL" id="CP042912">
    <property type="protein sequence ID" value="QEG24260.1"/>
    <property type="molecule type" value="Genomic_DNA"/>
</dbReference>
<dbReference type="KEGG" id="mff:MFFC18_41780"/>
<reference evidence="1 2" key="1">
    <citation type="submission" date="2019-08" db="EMBL/GenBank/DDBJ databases">
        <title>Deep-cultivation of Planctomycetes and their phenomic and genomic characterization uncovers novel biology.</title>
        <authorList>
            <person name="Wiegand S."/>
            <person name="Jogler M."/>
            <person name="Boedeker C."/>
            <person name="Pinto D."/>
            <person name="Vollmers J."/>
            <person name="Rivas-Marin E."/>
            <person name="Kohn T."/>
            <person name="Peeters S.H."/>
            <person name="Heuer A."/>
            <person name="Rast P."/>
            <person name="Oberbeckmann S."/>
            <person name="Bunk B."/>
            <person name="Jeske O."/>
            <person name="Meyerdierks A."/>
            <person name="Storesund J.E."/>
            <person name="Kallscheuer N."/>
            <person name="Luecker S."/>
            <person name="Lage O.M."/>
            <person name="Pohl T."/>
            <person name="Merkel B.J."/>
            <person name="Hornburger P."/>
            <person name="Mueller R.-W."/>
            <person name="Bruemmer F."/>
            <person name="Labrenz M."/>
            <person name="Spormann A.M."/>
            <person name="Op den Camp H."/>
            <person name="Overmann J."/>
            <person name="Amann R."/>
            <person name="Jetten M.S.M."/>
            <person name="Mascher T."/>
            <person name="Medema M.H."/>
            <person name="Devos D.P."/>
            <person name="Kaster A.-K."/>
            <person name="Ovreas L."/>
            <person name="Rohde M."/>
            <person name="Galperin M.Y."/>
            <person name="Jogler C."/>
        </authorList>
    </citation>
    <scope>NUCLEOTIDE SEQUENCE [LARGE SCALE GENOMIC DNA]</scope>
    <source>
        <strain evidence="1 2">FC18</strain>
    </source>
</reference>
<organism evidence="1 2">
    <name type="scientific">Mariniblastus fucicola</name>
    <dbReference type="NCBI Taxonomy" id="980251"/>
    <lineage>
        <taxon>Bacteria</taxon>
        <taxon>Pseudomonadati</taxon>
        <taxon>Planctomycetota</taxon>
        <taxon>Planctomycetia</taxon>
        <taxon>Pirellulales</taxon>
        <taxon>Pirellulaceae</taxon>
        <taxon>Mariniblastus</taxon>
    </lineage>
</organism>
<dbReference type="Proteomes" id="UP000322214">
    <property type="component" value="Chromosome"/>
</dbReference>
<name>A0A5B9PG89_9BACT</name>
<keyword evidence="2" id="KW-1185">Reference proteome</keyword>
<evidence type="ECO:0000313" key="2">
    <source>
        <dbReference type="Proteomes" id="UP000322214"/>
    </source>
</evidence>
<evidence type="ECO:0000313" key="1">
    <source>
        <dbReference type="EMBL" id="QEG24260.1"/>
    </source>
</evidence>
<dbReference type="SMART" id="SM00248">
    <property type="entry name" value="ANK"/>
    <property type="match status" value="2"/>
</dbReference>
<dbReference type="InterPro" id="IPR002110">
    <property type="entry name" value="Ankyrin_rpt"/>
</dbReference>
<dbReference type="SUPFAM" id="SSF48403">
    <property type="entry name" value="Ankyrin repeat"/>
    <property type="match status" value="1"/>
</dbReference>
<sequence>MLKAGFDPHIPGAEDSTPLDRACFHGFHEIVEILLDRDPDPPLEFKNAFGGTPLSCCIWGSIHSWMKTDLKSDHKRCAELLISAGSHFEEAWIPTVNPEMDAILKAHLTQ</sequence>
<dbReference type="InterPro" id="IPR036770">
    <property type="entry name" value="Ankyrin_rpt-contain_sf"/>
</dbReference>
<proteinExistence type="predicted"/>
<dbReference type="OrthoDB" id="928522at2"/>
<dbReference type="AlphaFoldDB" id="A0A5B9PG89"/>
<dbReference type="Pfam" id="PF00023">
    <property type="entry name" value="Ank"/>
    <property type="match status" value="1"/>
</dbReference>
<protein>
    <submittedName>
        <fullName evidence="1">Ankyrin repeats (3 copies)</fullName>
    </submittedName>
</protein>
<dbReference type="STRING" id="980251.GCA_001642875_00754"/>
<dbReference type="Gene3D" id="1.25.40.20">
    <property type="entry name" value="Ankyrin repeat-containing domain"/>
    <property type="match status" value="1"/>
</dbReference>